<proteinExistence type="predicted"/>
<protein>
    <recommendedName>
        <fullName evidence="1">DICT domain-containing protein</fullName>
    </recommendedName>
</protein>
<evidence type="ECO:0000259" key="1">
    <source>
        <dbReference type="Pfam" id="PF10069"/>
    </source>
</evidence>
<dbReference type="InterPro" id="IPR019278">
    <property type="entry name" value="DICT_dom"/>
</dbReference>
<reference evidence="2 3" key="1">
    <citation type="submission" date="2017-11" db="EMBL/GenBank/DDBJ databases">
        <title>Evolution of Phototrophy in the Chloroflexi Phylum Driven by Horizontal Gene Transfer.</title>
        <authorList>
            <person name="Ward L.M."/>
            <person name="Hemp J."/>
            <person name="Shih P.M."/>
            <person name="Mcglynn S.E."/>
            <person name="Fischer W."/>
        </authorList>
    </citation>
    <scope>NUCLEOTIDE SEQUENCE [LARGE SCALE GENOMIC DNA]</scope>
    <source>
        <strain evidence="2">CP2_2F</strain>
    </source>
</reference>
<accession>A0A2M8NY87</accession>
<evidence type="ECO:0000313" key="3">
    <source>
        <dbReference type="Proteomes" id="UP000228921"/>
    </source>
</evidence>
<comment type="caution">
    <text evidence="2">The sequence shown here is derived from an EMBL/GenBank/DDBJ whole genome shotgun (WGS) entry which is preliminary data.</text>
</comment>
<name>A0A2M8NY87_9CHLR</name>
<feature type="domain" description="DICT" evidence="1">
    <location>
        <begin position="9"/>
        <end position="126"/>
    </location>
</feature>
<dbReference type="AlphaFoldDB" id="A0A2M8NY87"/>
<dbReference type="Proteomes" id="UP000228921">
    <property type="component" value="Unassembled WGS sequence"/>
</dbReference>
<sequence>MSIAIDPTLSVYALAARVADSSMMINHRRTMTLISYEIENAVLKDGARARIFSGFQKMSFFLPQVKRYQRLAQRAESVYVFGVPDVAVPRIPNVTYVMISPRDQLAREWFLLADAPDYASILATEELTSWDSPDDQRMFKGVWSFDENIVTIVQEWLSSLVDACPLGEYKRDPRAQLAYMQRTTMRIASRLVKLSEQRTLQALETAKELEFAMSQL</sequence>
<organism evidence="2 3">
    <name type="scientific">Candidatus Thermofonsia Clade 1 bacterium</name>
    <dbReference type="NCBI Taxonomy" id="2364210"/>
    <lineage>
        <taxon>Bacteria</taxon>
        <taxon>Bacillati</taxon>
        <taxon>Chloroflexota</taxon>
        <taxon>Candidatus Thermofontia</taxon>
        <taxon>Candidatus Thermofonsia Clade 1</taxon>
    </lineage>
</organism>
<dbReference type="EMBL" id="PGTK01000013">
    <property type="protein sequence ID" value="PJF30258.1"/>
    <property type="molecule type" value="Genomic_DNA"/>
</dbReference>
<dbReference type="Pfam" id="PF10069">
    <property type="entry name" value="DICT"/>
    <property type="match status" value="1"/>
</dbReference>
<gene>
    <name evidence="2" type="ORF">CUN51_08520</name>
</gene>
<evidence type="ECO:0000313" key="2">
    <source>
        <dbReference type="EMBL" id="PJF30258.1"/>
    </source>
</evidence>